<evidence type="ECO:0000313" key="7">
    <source>
        <dbReference type="Proteomes" id="UP001193081"/>
    </source>
</evidence>
<dbReference type="RefSeq" id="WP_135478199.1">
    <property type="nucleotide sequence ID" value="NZ_SIJK02000016.1"/>
</dbReference>
<dbReference type="PANTHER" id="PTHR13710">
    <property type="entry name" value="DNA HELICASE RECQ FAMILY MEMBER"/>
    <property type="match status" value="1"/>
</dbReference>
<dbReference type="Gene3D" id="3.40.50.150">
    <property type="entry name" value="Vaccinia Virus protein VP39"/>
    <property type="match status" value="1"/>
</dbReference>
<dbReference type="PANTHER" id="PTHR13710:SF150">
    <property type="entry name" value="ATP-DEPENDENT DNA HELICASE RECQ"/>
    <property type="match status" value="1"/>
</dbReference>
<dbReference type="Gene3D" id="3.40.50.300">
    <property type="entry name" value="P-loop containing nucleotide triphosphate hydrolases"/>
    <property type="match status" value="2"/>
</dbReference>
<dbReference type="SUPFAM" id="SSF53335">
    <property type="entry name" value="S-adenosyl-L-methionine-dependent methyltransferases"/>
    <property type="match status" value="1"/>
</dbReference>
<dbReference type="InterPro" id="IPR029063">
    <property type="entry name" value="SAM-dependent_MTases_sf"/>
</dbReference>
<keyword evidence="6" id="KW-0378">Hydrolase</keyword>
<dbReference type="InterPro" id="IPR011545">
    <property type="entry name" value="DEAD/DEAH_box_helicase_dom"/>
</dbReference>
<feature type="domain" description="Helicase C-terminal" evidence="5">
    <location>
        <begin position="742"/>
        <end position="950"/>
    </location>
</feature>
<dbReference type="GO" id="GO:0004386">
    <property type="term" value="F:helicase activity"/>
    <property type="evidence" value="ECO:0007669"/>
    <property type="project" value="UniProtKB-KW"/>
</dbReference>
<comment type="caution">
    <text evidence="6">The sequence shown here is derived from an EMBL/GenBank/DDBJ whole genome shotgun (WGS) entry which is preliminary data.</text>
</comment>
<evidence type="ECO:0000256" key="1">
    <source>
        <dbReference type="ARBA" id="ARBA00022741"/>
    </source>
</evidence>
<evidence type="ECO:0000256" key="3">
    <source>
        <dbReference type="SAM" id="MobiDB-lite"/>
    </source>
</evidence>
<dbReference type="EMBL" id="SIJK02000016">
    <property type="protein sequence ID" value="MBP1466194.1"/>
    <property type="molecule type" value="Genomic_DNA"/>
</dbReference>
<gene>
    <name evidence="6" type="ORF">EYB53_010800</name>
</gene>
<evidence type="ECO:0000259" key="5">
    <source>
        <dbReference type="PROSITE" id="PS51194"/>
    </source>
</evidence>
<dbReference type="Proteomes" id="UP001193081">
    <property type="component" value="Unassembled WGS sequence"/>
</dbReference>
<dbReference type="CDD" id="cd17920">
    <property type="entry name" value="DEXHc_RecQ"/>
    <property type="match status" value="1"/>
</dbReference>
<dbReference type="Pfam" id="PF00270">
    <property type="entry name" value="DEAD"/>
    <property type="match status" value="1"/>
</dbReference>
<reference evidence="6 7" key="1">
    <citation type="submission" date="2021-03" db="EMBL/GenBank/DDBJ databases">
        <authorList>
            <person name="Grouzdev D.S."/>
        </authorList>
    </citation>
    <scope>NUCLEOTIDE SEQUENCE [LARGE SCALE GENOMIC DNA]</scope>
    <source>
        <strain evidence="6 7">M50-1</strain>
    </source>
</reference>
<protein>
    <submittedName>
        <fullName evidence="6">DEAD/DEAH box helicase</fullName>
    </submittedName>
</protein>
<evidence type="ECO:0000259" key="4">
    <source>
        <dbReference type="PROSITE" id="PS51192"/>
    </source>
</evidence>
<dbReference type="SMART" id="SM00490">
    <property type="entry name" value="HELICc"/>
    <property type="match status" value="1"/>
</dbReference>
<feature type="region of interest" description="Disordered" evidence="3">
    <location>
        <begin position="814"/>
        <end position="851"/>
    </location>
</feature>
<dbReference type="SUPFAM" id="SSF52540">
    <property type="entry name" value="P-loop containing nucleoside triphosphate hydrolases"/>
    <property type="match status" value="1"/>
</dbReference>
<keyword evidence="7" id="KW-1185">Reference proteome</keyword>
<dbReference type="PROSITE" id="PS51192">
    <property type="entry name" value="HELICASE_ATP_BIND_1"/>
    <property type="match status" value="1"/>
</dbReference>
<keyword evidence="2" id="KW-0067">ATP-binding</keyword>
<keyword evidence="6" id="KW-0347">Helicase</keyword>
<name>A0ABS4D9U9_9CHLR</name>
<sequence length="2665" mass="298913">MATPFDPTLVETLEGLLAPGGRARISNYIEATQCEILCGRPPDIQRHHEDMRTILDAADQRIAQLAQVWTTFAAHGKKFTSTSYTSPDFLDAYLAYYCTTNVAKVQLSLLDLVARSALVGPVLHVLDIGVGTGTTLLGLMDFLLAWATVCDLYAAPFPIQSLTFTGVDCTQENLAYARKIAAAYAGALGRRRELSHDEESQVRLETVEQWVTHAAWQLHDLNQQPYSGGSSNLVIASNVFNELSPEGRKHLGALISSLPQQASAIIIEPGAQQNAQQLMAWRRALLEKSDHLTTLGPCGVVPGATVSAACDTCWNGRRESLHQPALYISFRRHAARYQRDDRSFDDAENNLLSWSYVLLHHAQASAATMTAPLTPNDKAQWPADQALTFIGAFCARKNDDGYDIRIDHQKPDRRPEANDAWTEFVKLCPAAVANIQTLTLIRDQGIQLPRLRYGELIKIIHATYAVKSPKTARIKPDSKTMFDQIQQPLNIANTFLPAYTPQVRRAVDEIAYRLFGFAGMRAFQHQILGQSLTGKPILGIAATGGGKSECYILPAMLLPGITIVISPLKSLMMDQYEQRIYQRYGLDSLTTVINGDVSIAERMARLRRMELGHYKLVYLTPEQLERSYVLESLHRAHKQIGIRYLALDEAHCISQWGHDFRSSYLNLLARLRTRDIHPLPIALTATASPEVRRDICEELDLDPRPLDAGGNLFIESSNRPELNLVVRVCRTTEDKTESILTELQQLLAHNQQNEAPGAAIVFMPYTGGKLAYTRRNGEANQGRLSPGASSFASYLERALAERVAVYHGRMEFDSASAAPEDDEEEEPEDCFAPQQAPPLGDLSGRSRREQQQAFIKGERAIMVATKGFGMGIDKPNIRLVIHRSAPGNLEAYAQEAGRAGRDGEPATVILYYSPDAPMEQSERKQTQLPSDDEIQRRFLADKYIRREDVLVMRAFLRSARRKIVGRIYITNDEAIAFFERCSEQPSLAGLTAPYTWPEWPDREPEGKESAEHQELLERGYRYAHKTDYIKRILDVVYRIRPRVGSDGPRESLVQAYCQVGALLIQPQVHDAPAILNSNAYFGAVLCETRLTAAELTSILHSGDLIELATRIKQPLSEVTQLVSDIKQFQSGASGSRQDKLLTYRAIGAPYYGPAQGRESLAAWRAYAGAVRRAKKNEADQRARKARRPYKNGRQEITLDDWFAWPELRRPQGWEILAGPALERDQDFDAYLNAFMALHDSREDNDWAAYHRLLTDYVGVEPDGQIGTQGNKLCLRGVLLGYLKTFEVIVGDNCLSCSRCVPSENFTASLEQRKQVVARMSAELAQLFDTIEQYVTDFPSPDQVEALLNAMQRAQQSGHALLAYLQGWTNRLLLDTPTHRGALVIRASTMIRGLLEVRKSDLLELIQNLVQIATDADVKVVSALVEQAWRAQPTSLGICRQRIKLAQRQGQPEVEAQTWQDLLALQEQRNPDSHRFLFEPCAALADLYAAPGVLHDEQRHQHFALRAARLAKDRSLAEPFYARAVPALSWTTLGLLLDEAYPVAWSGPEAPLLLKVWLTGDRATRAEPIATALDQNAVAWEAWSADDRRAVVAELSDEALSTHLSLTTRLISLLETPNERLRMAQIALAGSAVLTSVIAQQITTTALQVAPANLNIIAQLHQIQPLQAAVYQVIRTRLGLETWATTVWYLTEFASELLSDTPEERLRRLREGIAALPVGPSREQAAIQLQPLALPLLSEPSSASEVHPLWQQACVGCTNLAVEYLILTQRRPETALYAIELLNLLARQDPATRSAVYAKLKRHGEIKSWRALQIWLTWFRAEICAEEARERVRLVNRWGELARSDAPHDQFVAALSPLLMPLLSDPETGPIAHKVWQRICMPDPDAIATYITHHETSLFSEELINQFLAFLRTHHPVTHRAVYLKLKPTALQSKHTDSFRRWVCRFIDELRADELDDRLAVLRHTITLVVSEKAELSTIPEWLRAQAGTLIDAPLPPTAQAALQAEAQRYPKHARIHALLYLLIPGGQALLMQFMATLDPAHASMRPTIYRWAQSTELPSNWHELAPWITCWQKEICGESLDVQLQLVKYALSMLATSEDRTNALEVLGATLRMLSRNADRLPDNAYAWLQAQIPHLDDFVYRSEDRAIILAYRSTLHNWLLHHSTQILAEPPEERLRQFTQYIGVLRSQEEVCTLTAELLQPLAVSLFTVDNPVIRATVHQQWQEGCEQSPALLTSYLATCAAFPPGPHRDSFLAAVPATPTWLNALYGLLKPSFSPQTWDDFATWMKRFANIEASLPHEDRLHLLQVGIRLLPSPPERTDAIAQLGPMAYALFQIPPLAAQAHQAWQTVCAHEADLFVAYVMQTLAVPAFHPHSLAWIQAQLATQPDFRLYVHQKLRQAPEALQERICTLLPDEIAYFPLEDQLRLLQLLTRSQATNHTQASSVAWLLTTFHALLNASGTLSTEAHRLIQSRFNSYTNAICAYLDFCKQHQDGLALSHTCIDSLLTGGYAATLAKLPEPLPFRRWNLAVRMARILEDIFGPMGSLRHNEVTWEMPAKLKYTFEPQRDPEYADMLAITLEQVRTWVRPTYLTPLAFQIEALVQAGRCVRAHQLASLHPHLQLGKNRESATLFIDRAEQFSQDDRPINPDYAKIAATMLGTGTYAV</sequence>
<dbReference type="SMART" id="SM00487">
    <property type="entry name" value="DEXDc"/>
    <property type="match status" value="1"/>
</dbReference>
<dbReference type="InterPro" id="IPR001650">
    <property type="entry name" value="Helicase_C-like"/>
</dbReference>
<feature type="compositionally biased region" description="Acidic residues" evidence="3">
    <location>
        <begin position="819"/>
        <end position="829"/>
    </location>
</feature>
<accession>A0ABS4D9U9</accession>
<keyword evidence="1" id="KW-0547">Nucleotide-binding</keyword>
<evidence type="ECO:0000256" key="2">
    <source>
        <dbReference type="ARBA" id="ARBA00022840"/>
    </source>
</evidence>
<dbReference type="InterPro" id="IPR027417">
    <property type="entry name" value="P-loop_NTPase"/>
</dbReference>
<feature type="domain" description="Helicase ATP-binding" evidence="4">
    <location>
        <begin position="528"/>
        <end position="705"/>
    </location>
</feature>
<evidence type="ECO:0000313" key="6">
    <source>
        <dbReference type="EMBL" id="MBP1466194.1"/>
    </source>
</evidence>
<proteinExistence type="predicted"/>
<dbReference type="Pfam" id="PF00271">
    <property type="entry name" value="Helicase_C"/>
    <property type="match status" value="1"/>
</dbReference>
<organism evidence="6 7">
    <name type="scientific">Candidatus Chloroploca mongolica</name>
    <dbReference type="NCBI Taxonomy" id="2528176"/>
    <lineage>
        <taxon>Bacteria</taxon>
        <taxon>Bacillati</taxon>
        <taxon>Chloroflexota</taxon>
        <taxon>Chloroflexia</taxon>
        <taxon>Chloroflexales</taxon>
        <taxon>Chloroflexineae</taxon>
        <taxon>Oscillochloridaceae</taxon>
        <taxon>Candidatus Chloroploca</taxon>
    </lineage>
</organism>
<dbReference type="PROSITE" id="PS51194">
    <property type="entry name" value="HELICASE_CTER"/>
    <property type="match status" value="1"/>
</dbReference>
<dbReference type="InterPro" id="IPR014001">
    <property type="entry name" value="Helicase_ATP-bd"/>
</dbReference>